<dbReference type="RefSeq" id="WP_267144393.1">
    <property type="nucleotide sequence ID" value="NZ_JAODIL010000081.1"/>
</dbReference>
<name>A0A9J6PV69_9GAMM</name>
<evidence type="ECO:0000313" key="1">
    <source>
        <dbReference type="EMBL" id="MCU5780403.1"/>
    </source>
</evidence>
<dbReference type="AlphaFoldDB" id="A0A9J6PV69"/>
<sequence>MDIADLAQEREETILDAALSAREIRLKSPDGMCIWCKDEPVVVNTAFCSAECGDDYAKYQREQLQRRV</sequence>
<reference evidence="1" key="1">
    <citation type="submission" date="2022-09" db="EMBL/GenBank/DDBJ databases">
        <title>Winslowiella arboricola sp. nov., isolated from bleeding cankers on broadleaf hosts.</title>
        <authorList>
            <person name="Brady C."/>
            <person name="Kaur S."/>
            <person name="Crampton B."/>
            <person name="Maddock D."/>
            <person name="Arnold D."/>
            <person name="Denman S."/>
        </authorList>
    </citation>
    <scope>NUCLEOTIDE SEQUENCE</scope>
    <source>
        <strain evidence="1">BAC 15a-03b</strain>
    </source>
</reference>
<organism evidence="1 2">
    <name type="scientific">Winslowiella arboricola</name>
    <dbReference type="NCBI Taxonomy" id="2978220"/>
    <lineage>
        <taxon>Bacteria</taxon>
        <taxon>Pseudomonadati</taxon>
        <taxon>Pseudomonadota</taxon>
        <taxon>Gammaproteobacteria</taxon>
        <taxon>Enterobacterales</taxon>
        <taxon>Erwiniaceae</taxon>
        <taxon>Winslowiella</taxon>
    </lineage>
</organism>
<proteinExistence type="predicted"/>
<dbReference type="EMBL" id="JAODIM010000043">
    <property type="protein sequence ID" value="MCU5780403.1"/>
    <property type="molecule type" value="Genomic_DNA"/>
</dbReference>
<protein>
    <submittedName>
        <fullName evidence="1">Uncharacterized protein</fullName>
    </submittedName>
</protein>
<comment type="caution">
    <text evidence="1">The sequence shown here is derived from an EMBL/GenBank/DDBJ whole genome shotgun (WGS) entry which is preliminary data.</text>
</comment>
<accession>A0A9J6PV69</accession>
<gene>
    <name evidence="1" type="ORF">N5923_23205</name>
</gene>
<evidence type="ECO:0000313" key="2">
    <source>
        <dbReference type="Proteomes" id="UP001064262"/>
    </source>
</evidence>
<dbReference type="Proteomes" id="UP001064262">
    <property type="component" value="Unassembled WGS sequence"/>
</dbReference>
<keyword evidence="2" id="KW-1185">Reference proteome</keyword>